<dbReference type="KEGG" id="srq:SR187_3865"/>
<organism evidence="5 6">
    <name type="scientific">Streptococcus ruminantium</name>
    <dbReference type="NCBI Taxonomy" id="1917441"/>
    <lineage>
        <taxon>Bacteria</taxon>
        <taxon>Bacillati</taxon>
        <taxon>Bacillota</taxon>
        <taxon>Bacilli</taxon>
        <taxon>Lactobacillales</taxon>
        <taxon>Streptococcaceae</taxon>
        <taxon>Streptococcus</taxon>
    </lineage>
</organism>
<evidence type="ECO:0000313" key="5">
    <source>
        <dbReference type="EMBL" id="BBA92382.1"/>
    </source>
</evidence>
<dbReference type="PANTHER" id="PTHR43280:SF30">
    <property type="entry name" value="MMSAB OPERON REGULATORY PROTEIN"/>
    <property type="match status" value="1"/>
</dbReference>
<dbReference type="InterPro" id="IPR018060">
    <property type="entry name" value="HTH_AraC"/>
</dbReference>
<keyword evidence="1" id="KW-0805">Transcription regulation</keyword>
<keyword evidence="2" id="KW-0238">DNA-binding</keyword>
<feature type="domain" description="HTH araC/xylS-type" evidence="4">
    <location>
        <begin position="186"/>
        <end position="285"/>
    </location>
</feature>
<dbReference type="Proteomes" id="UP000269331">
    <property type="component" value="Chromosome"/>
</dbReference>
<dbReference type="InterPro" id="IPR009057">
    <property type="entry name" value="Homeodomain-like_sf"/>
</dbReference>
<dbReference type="GO" id="GO:0003700">
    <property type="term" value="F:DNA-binding transcription factor activity"/>
    <property type="evidence" value="ECO:0007669"/>
    <property type="project" value="InterPro"/>
</dbReference>
<dbReference type="Gene3D" id="2.60.120.280">
    <property type="entry name" value="Regulatory protein AraC"/>
    <property type="match status" value="1"/>
</dbReference>
<name>A0A2Z5TVE9_9STRE</name>
<dbReference type="InterPro" id="IPR037923">
    <property type="entry name" value="HTH-like"/>
</dbReference>
<dbReference type="CDD" id="cd06986">
    <property type="entry name" value="cupin_MmsR-like_N"/>
    <property type="match status" value="1"/>
</dbReference>
<protein>
    <submittedName>
        <fullName evidence="5">AraC family transcriptional regulator</fullName>
    </submittedName>
</protein>
<accession>A0A2Z5TVE9</accession>
<dbReference type="EMBL" id="AP018400">
    <property type="protein sequence ID" value="BBA92382.1"/>
    <property type="molecule type" value="Genomic_DNA"/>
</dbReference>
<dbReference type="Pfam" id="PF02311">
    <property type="entry name" value="AraC_binding"/>
    <property type="match status" value="1"/>
</dbReference>
<dbReference type="Gene3D" id="1.10.10.60">
    <property type="entry name" value="Homeodomain-like"/>
    <property type="match status" value="2"/>
</dbReference>
<dbReference type="PROSITE" id="PS01124">
    <property type="entry name" value="HTH_ARAC_FAMILY_2"/>
    <property type="match status" value="1"/>
</dbReference>
<dbReference type="GO" id="GO:0043565">
    <property type="term" value="F:sequence-specific DNA binding"/>
    <property type="evidence" value="ECO:0007669"/>
    <property type="project" value="InterPro"/>
</dbReference>
<evidence type="ECO:0000313" key="6">
    <source>
        <dbReference type="Proteomes" id="UP000269331"/>
    </source>
</evidence>
<dbReference type="AlphaFoldDB" id="A0A2Z5TVE9"/>
<keyword evidence="3" id="KW-0804">Transcription</keyword>
<dbReference type="SUPFAM" id="SSF51215">
    <property type="entry name" value="Regulatory protein AraC"/>
    <property type="match status" value="1"/>
</dbReference>
<evidence type="ECO:0000256" key="2">
    <source>
        <dbReference type="ARBA" id="ARBA00023125"/>
    </source>
</evidence>
<gene>
    <name evidence="5" type="ORF">SR187_3865</name>
</gene>
<evidence type="ECO:0000259" key="4">
    <source>
        <dbReference type="PROSITE" id="PS01124"/>
    </source>
</evidence>
<reference evidence="5 6" key="1">
    <citation type="journal article" date="2018" name="Genome Biol. Evol.">
        <title>Complete Genome Sequence of Streptococcus ruminantium sp. nov. GUT-187T (=DSM 104980T =JCM 31869T), the Type Strain of S. ruminantium, and Comparison with Genome Sequences of Streptococcus suis Strains.</title>
        <authorList>
            <person name="Tohya M."/>
            <person name="Sekizaki T."/>
            <person name="Miyoshi-Akiyama T."/>
        </authorList>
    </citation>
    <scope>NUCLEOTIDE SEQUENCE [LARGE SCALE GENOMIC DNA]</scope>
    <source>
        <strain evidence="5 6">GUT187T</strain>
    </source>
</reference>
<evidence type="ECO:0000256" key="3">
    <source>
        <dbReference type="ARBA" id="ARBA00023163"/>
    </source>
</evidence>
<evidence type="ECO:0000256" key="1">
    <source>
        <dbReference type="ARBA" id="ARBA00023015"/>
    </source>
</evidence>
<dbReference type="SMART" id="SM00342">
    <property type="entry name" value="HTH_ARAC"/>
    <property type="match status" value="1"/>
</dbReference>
<dbReference type="PANTHER" id="PTHR43280">
    <property type="entry name" value="ARAC-FAMILY TRANSCRIPTIONAL REGULATOR"/>
    <property type="match status" value="1"/>
</dbReference>
<sequence>MLVNISQEEFDMLFSELNTDTSDLSIDFYGYEDCAPSYSFGPAIRDNYVLHYITKGKGTFYYNNQEIHLSAGDLFLLKPNEVTFYQADKRNPWSYYWIGMGGNKSQDYIELSSIGIDAYLRNSLKKSTSKVAQQIIKLIAKAESRERTTRNQLELFSQAYKLLFELSRASPNLEVSQLSQAEKICQECRHMIEMHYNIDGLSISTIAEDLNVNRSYLTTLFKKFHHVSPKEYLLQVRMRRAKQLLEGTEEPIKVIAYSVGFMDPLYFSKVFRDFYHMSPSQCRKTPLLSVSK</sequence>
<proteinExistence type="predicted"/>
<dbReference type="InterPro" id="IPR003313">
    <property type="entry name" value="AraC-bd"/>
</dbReference>
<dbReference type="Pfam" id="PF12833">
    <property type="entry name" value="HTH_18"/>
    <property type="match status" value="1"/>
</dbReference>
<dbReference type="SUPFAM" id="SSF46689">
    <property type="entry name" value="Homeodomain-like"/>
    <property type="match status" value="2"/>
</dbReference>